<gene>
    <name evidence="2" type="ORF">GJU42_03855</name>
    <name evidence="3" type="ORF">SAMN06265349_1021027</name>
</gene>
<dbReference type="EMBL" id="FXTA01000002">
    <property type="protein sequence ID" value="SMO64217.1"/>
    <property type="molecule type" value="Genomic_DNA"/>
</dbReference>
<organism evidence="3 4">
    <name type="scientific">Flavobacterium resistens</name>
    <dbReference type="NCBI Taxonomy" id="443612"/>
    <lineage>
        <taxon>Bacteria</taxon>
        <taxon>Pseudomonadati</taxon>
        <taxon>Bacteroidota</taxon>
        <taxon>Flavobacteriia</taxon>
        <taxon>Flavobacteriales</taxon>
        <taxon>Flavobacteriaceae</taxon>
        <taxon>Flavobacterium</taxon>
    </lineage>
</organism>
<protein>
    <recommendedName>
        <fullName evidence="1">DUF6985 domain-containing protein</fullName>
    </recommendedName>
</protein>
<dbReference type="Proteomes" id="UP000468990">
    <property type="component" value="Unassembled WGS sequence"/>
</dbReference>
<dbReference type="AlphaFoldDB" id="A0A521CXP5"/>
<accession>A0A521CXP5</accession>
<sequence length="158" mass="18576">MKKDEIFGEIMYDELWKGFTQISMFDEVYKVSLDIYGEEDAEIDFIQKEAFVKFTEKMPEIMRQVESHIFKYYLQNIEDYRAMRTSIDDADKVAPKISTIEELKKLVIPLSILIQYDFGDDIRRIGILCDCTWETEHGLGIKIENEKVVETGLQDIVL</sequence>
<reference evidence="3 4" key="1">
    <citation type="submission" date="2017-05" db="EMBL/GenBank/DDBJ databases">
        <authorList>
            <person name="Varghese N."/>
            <person name="Submissions S."/>
        </authorList>
    </citation>
    <scope>NUCLEOTIDE SEQUENCE [LARGE SCALE GENOMIC DNA]</scope>
    <source>
        <strain evidence="3 4">DSM 19382</strain>
    </source>
</reference>
<dbReference type="Pfam" id="PF22481">
    <property type="entry name" value="DUF6985"/>
    <property type="match status" value="1"/>
</dbReference>
<proteinExistence type="predicted"/>
<evidence type="ECO:0000313" key="3">
    <source>
        <dbReference type="EMBL" id="SMO64217.1"/>
    </source>
</evidence>
<evidence type="ECO:0000313" key="4">
    <source>
        <dbReference type="Proteomes" id="UP000317289"/>
    </source>
</evidence>
<dbReference type="EMBL" id="WKKG01000001">
    <property type="protein sequence ID" value="MRX67093.1"/>
    <property type="molecule type" value="Genomic_DNA"/>
</dbReference>
<name>A0A521CXP5_9FLAO</name>
<reference evidence="2 5" key="2">
    <citation type="submission" date="2019-11" db="EMBL/GenBank/DDBJ databases">
        <title>Flavobacterium resistens genome.</title>
        <authorList>
            <person name="Wilson V.M."/>
            <person name="Newman J.D."/>
        </authorList>
    </citation>
    <scope>NUCLEOTIDE SEQUENCE [LARGE SCALE GENOMIC DNA]</scope>
    <source>
        <strain evidence="2 5">DSM 19382</strain>
    </source>
</reference>
<dbReference type="RefSeq" id="WP_142450650.1">
    <property type="nucleotide sequence ID" value="NZ_FXTA01000002.1"/>
</dbReference>
<keyword evidence="5" id="KW-1185">Reference proteome</keyword>
<evidence type="ECO:0000313" key="5">
    <source>
        <dbReference type="Proteomes" id="UP000468990"/>
    </source>
</evidence>
<dbReference type="Proteomes" id="UP000317289">
    <property type="component" value="Unassembled WGS sequence"/>
</dbReference>
<evidence type="ECO:0000313" key="2">
    <source>
        <dbReference type="EMBL" id="MRX67093.1"/>
    </source>
</evidence>
<evidence type="ECO:0000259" key="1">
    <source>
        <dbReference type="Pfam" id="PF22481"/>
    </source>
</evidence>
<feature type="domain" description="DUF6985" evidence="1">
    <location>
        <begin position="6"/>
        <end position="157"/>
    </location>
</feature>
<dbReference type="OrthoDB" id="3477708at2"/>
<dbReference type="InterPro" id="IPR054254">
    <property type="entry name" value="DUF6985"/>
</dbReference>